<dbReference type="AlphaFoldDB" id="A0A918QW98"/>
<dbReference type="Proteomes" id="UP000623010">
    <property type="component" value="Unassembled WGS sequence"/>
</dbReference>
<keyword evidence="2" id="KW-1185">Reference proteome</keyword>
<evidence type="ECO:0000313" key="1">
    <source>
        <dbReference type="EMBL" id="GGZ73514.1"/>
    </source>
</evidence>
<protein>
    <submittedName>
        <fullName evidence="1">Uncharacterized protein</fullName>
    </submittedName>
</protein>
<accession>A0A918QW98</accession>
<gene>
    <name evidence="1" type="ORF">GCM10010389_08910</name>
</gene>
<reference evidence="1" key="2">
    <citation type="submission" date="2020-09" db="EMBL/GenBank/DDBJ databases">
        <authorList>
            <person name="Sun Q."/>
            <person name="Ohkuma M."/>
        </authorList>
    </citation>
    <scope>NUCLEOTIDE SEQUENCE</scope>
    <source>
        <strain evidence="1">JCM 5016</strain>
    </source>
</reference>
<sequence length="218" mass="23858">MPRQFYTPDGLHVPFIAAWSSEPLRTTPVVLHHGRGGAGIGYKDEDSDLDRSTGGVLWVRVPATRGVGEAHLAKVHPLRQRAAMDRLLCQVCGEHTYDPRDKRRLFLLAGGEDRPIREGERTAAPPVHAPCAQEAIRDCRALRKGWSAALVRSALAWGVAGIVHDPATLQPLPDRHGDGLDFVGYDDPLIRWTLAHREVVRLTGVTPITPAELDAMAA</sequence>
<evidence type="ECO:0000313" key="2">
    <source>
        <dbReference type="Proteomes" id="UP000623010"/>
    </source>
</evidence>
<organism evidence="1 2">
    <name type="scientific">Streptomyces echinoruber</name>
    <dbReference type="NCBI Taxonomy" id="68898"/>
    <lineage>
        <taxon>Bacteria</taxon>
        <taxon>Bacillati</taxon>
        <taxon>Actinomycetota</taxon>
        <taxon>Actinomycetes</taxon>
        <taxon>Kitasatosporales</taxon>
        <taxon>Streptomycetaceae</taxon>
        <taxon>Streptomyces</taxon>
    </lineage>
</organism>
<dbReference type="EMBL" id="BMWH01000002">
    <property type="protein sequence ID" value="GGZ73514.1"/>
    <property type="molecule type" value="Genomic_DNA"/>
</dbReference>
<name>A0A918QW98_9ACTN</name>
<comment type="caution">
    <text evidence="1">The sequence shown here is derived from an EMBL/GenBank/DDBJ whole genome shotgun (WGS) entry which is preliminary data.</text>
</comment>
<proteinExistence type="predicted"/>
<reference evidence="1" key="1">
    <citation type="journal article" date="2014" name="Int. J. Syst. Evol. Microbiol.">
        <title>Complete genome sequence of Corynebacterium casei LMG S-19264T (=DSM 44701T), isolated from a smear-ripened cheese.</title>
        <authorList>
            <consortium name="US DOE Joint Genome Institute (JGI-PGF)"/>
            <person name="Walter F."/>
            <person name="Albersmeier A."/>
            <person name="Kalinowski J."/>
            <person name="Ruckert C."/>
        </authorList>
    </citation>
    <scope>NUCLEOTIDE SEQUENCE</scope>
    <source>
        <strain evidence="1">JCM 5016</strain>
    </source>
</reference>
<dbReference type="RefSeq" id="WP_190055950.1">
    <property type="nucleotide sequence ID" value="NZ_BMWH01000002.1"/>
</dbReference>